<feature type="binding site" evidence="11 14">
    <location>
        <position position="192"/>
    </location>
    <ligand>
        <name>NAD(+)</name>
        <dbReference type="ChEBI" id="CHEBI:57540"/>
    </ligand>
</feature>
<dbReference type="HAMAP" id="MF_01024">
    <property type="entry name" value="HisD"/>
    <property type="match status" value="1"/>
</dbReference>
<comment type="similarity">
    <text evidence="2 11 12 17">Belongs to the histidinol dehydrogenase family.</text>
</comment>
<evidence type="ECO:0000256" key="2">
    <source>
        <dbReference type="ARBA" id="ARBA00010178"/>
    </source>
</evidence>
<feature type="binding site" evidence="11 15">
    <location>
        <position position="260"/>
    </location>
    <ligand>
        <name>substrate</name>
    </ligand>
</feature>
<dbReference type="STRING" id="989403.SAMN05421798_101564"/>
<feature type="binding site" evidence="11 15">
    <location>
        <position position="416"/>
    </location>
    <ligand>
        <name>substrate</name>
    </ligand>
</feature>
<feature type="active site" description="Proton acceptor" evidence="11 13">
    <location>
        <position position="329"/>
    </location>
</feature>
<dbReference type="PRINTS" id="PR00083">
    <property type="entry name" value="HOLDHDRGNASE"/>
</dbReference>
<evidence type="ECO:0000256" key="7">
    <source>
        <dbReference type="ARBA" id="ARBA00023002"/>
    </source>
</evidence>
<keyword evidence="9 11" id="KW-0368">Histidine biosynthesis</keyword>
<gene>
    <name evidence="11 18" type="primary">hisD</name>
    <name evidence="18" type="ORF">PsAD2_02477</name>
</gene>
<feature type="binding site" evidence="11 15">
    <location>
        <position position="329"/>
    </location>
    <ligand>
        <name>substrate</name>
    </ligand>
</feature>
<keyword evidence="8 11" id="KW-0520">NAD</keyword>
<dbReference type="RefSeq" id="WP_068006210.1">
    <property type="nucleotide sequence ID" value="NZ_FOFM01000001.1"/>
</dbReference>
<dbReference type="InterPro" id="IPR016161">
    <property type="entry name" value="Ald_DH/histidinol_DH"/>
</dbReference>
<feature type="binding site" evidence="11 15">
    <location>
        <position position="238"/>
    </location>
    <ligand>
        <name>substrate</name>
    </ligand>
</feature>
<organism evidence="18 19">
    <name type="scientific">Pseudovibrio axinellae</name>
    <dbReference type="NCBI Taxonomy" id="989403"/>
    <lineage>
        <taxon>Bacteria</taxon>
        <taxon>Pseudomonadati</taxon>
        <taxon>Pseudomonadota</taxon>
        <taxon>Alphaproteobacteria</taxon>
        <taxon>Hyphomicrobiales</taxon>
        <taxon>Stappiaceae</taxon>
        <taxon>Pseudovibrio</taxon>
    </lineage>
</organism>
<dbReference type="InterPro" id="IPR022695">
    <property type="entry name" value="Histidinol_DH_monofunct"/>
</dbReference>
<dbReference type="FunFam" id="1.20.5.1300:FF:000002">
    <property type="entry name" value="Histidinol dehydrogenase, chloroplastic"/>
    <property type="match status" value="1"/>
</dbReference>
<dbReference type="GO" id="GO:0051287">
    <property type="term" value="F:NAD binding"/>
    <property type="evidence" value="ECO:0007669"/>
    <property type="project" value="InterPro"/>
</dbReference>
<evidence type="ECO:0000256" key="13">
    <source>
        <dbReference type="PIRSR" id="PIRSR000099-1"/>
    </source>
</evidence>
<dbReference type="Proteomes" id="UP000076577">
    <property type="component" value="Unassembled WGS sequence"/>
</dbReference>
<evidence type="ECO:0000256" key="5">
    <source>
        <dbReference type="ARBA" id="ARBA00022723"/>
    </source>
</evidence>
<keyword evidence="4 11" id="KW-0028">Amino-acid biosynthesis</keyword>
<keyword evidence="19" id="KW-1185">Reference proteome</keyword>
<dbReference type="EMBL" id="LMCB01000017">
    <property type="protein sequence ID" value="KZL18959.1"/>
    <property type="molecule type" value="Genomic_DNA"/>
</dbReference>
<dbReference type="PANTHER" id="PTHR21256:SF2">
    <property type="entry name" value="HISTIDINE BIOSYNTHESIS TRIFUNCTIONAL PROTEIN"/>
    <property type="match status" value="1"/>
</dbReference>
<feature type="binding site" evidence="11 15">
    <location>
        <position position="421"/>
    </location>
    <ligand>
        <name>substrate</name>
    </ligand>
</feature>
<dbReference type="GO" id="GO:0000105">
    <property type="term" value="P:L-histidine biosynthetic process"/>
    <property type="evidence" value="ECO:0007669"/>
    <property type="project" value="UniProtKB-UniRule"/>
</dbReference>
<dbReference type="GO" id="GO:0008270">
    <property type="term" value="F:zinc ion binding"/>
    <property type="evidence" value="ECO:0007669"/>
    <property type="project" value="UniProtKB-UniRule"/>
</dbReference>
<feature type="binding site" evidence="11 16">
    <location>
        <position position="362"/>
    </location>
    <ligand>
        <name>Zn(2+)</name>
        <dbReference type="ChEBI" id="CHEBI:29105"/>
    </ligand>
</feature>
<dbReference type="InterPro" id="IPR001692">
    <property type="entry name" value="Histidinol_DH_CS"/>
</dbReference>
<name>A0A165YLN1_9HYPH</name>
<evidence type="ECO:0000313" key="18">
    <source>
        <dbReference type="EMBL" id="KZL18959.1"/>
    </source>
</evidence>
<dbReference type="PATRIC" id="fig|989403.3.peg.2638"/>
<dbReference type="EC" id="1.1.1.23" evidence="3 11"/>
<dbReference type="GO" id="GO:0005829">
    <property type="term" value="C:cytosol"/>
    <property type="evidence" value="ECO:0007669"/>
    <property type="project" value="TreeGrafter"/>
</dbReference>
<dbReference type="CDD" id="cd06572">
    <property type="entry name" value="Histidinol_dh"/>
    <property type="match status" value="1"/>
</dbReference>
<evidence type="ECO:0000256" key="6">
    <source>
        <dbReference type="ARBA" id="ARBA00022833"/>
    </source>
</evidence>
<dbReference type="UniPathway" id="UPA00031">
    <property type="reaction ID" value="UER00014"/>
</dbReference>
<feature type="active site" description="Proton acceptor" evidence="11 13">
    <location>
        <position position="328"/>
    </location>
</feature>
<dbReference type="GO" id="GO:0004399">
    <property type="term" value="F:histidinol dehydrogenase activity"/>
    <property type="evidence" value="ECO:0007669"/>
    <property type="project" value="UniProtKB-UniRule"/>
</dbReference>
<proteinExistence type="inferred from homology"/>
<evidence type="ECO:0000256" key="1">
    <source>
        <dbReference type="ARBA" id="ARBA00004940"/>
    </source>
</evidence>
<evidence type="ECO:0000256" key="12">
    <source>
        <dbReference type="PIRNR" id="PIRNR000099"/>
    </source>
</evidence>
<dbReference type="Gene3D" id="3.40.50.1980">
    <property type="entry name" value="Nitrogenase molybdenum iron protein domain"/>
    <property type="match status" value="2"/>
</dbReference>
<feature type="binding site" evidence="11 16">
    <location>
        <position position="263"/>
    </location>
    <ligand>
        <name>Zn(2+)</name>
        <dbReference type="ChEBI" id="CHEBI:29105"/>
    </ligand>
</feature>
<feature type="binding site" evidence="11 16">
    <location>
        <position position="421"/>
    </location>
    <ligand>
        <name>Zn(2+)</name>
        <dbReference type="ChEBI" id="CHEBI:29105"/>
    </ligand>
</feature>
<feature type="binding site" evidence="11 15">
    <location>
        <position position="362"/>
    </location>
    <ligand>
        <name>substrate</name>
    </ligand>
</feature>
<keyword evidence="6 11" id="KW-0862">Zinc</keyword>
<evidence type="ECO:0000256" key="9">
    <source>
        <dbReference type="ARBA" id="ARBA00023102"/>
    </source>
</evidence>
<evidence type="ECO:0000256" key="17">
    <source>
        <dbReference type="RuleBase" id="RU004175"/>
    </source>
</evidence>
<keyword evidence="5 11" id="KW-0479">Metal-binding</keyword>
<evidence type="ECO:0000256" key="15">
    <source>
        <dbReference type="PIRSR" id="PIRSR000099-3"/>
    </source>
</evidence>
<evidence type="ECO:0000313" key="19">
    <source>
        <dbReference type="Proteomes" id="UP000076577"/>
    </source>
</evidence>
<dbReference type="PIRSF" id="PIRSF000099">
    <property type="entry name" value="Histidinol_dh"/>
    <property type="match status" value="1"/>
</dbReference>
<dbReference type="InterPro" id="IPR012131">
    <property type="entry name" value="Hstdl_DH"/>
</dbReference>
<dbReference type="FunFam" id="3.40.50.1980:FF:000026">
    <property type="entry name" value="Histidinol dehydrogenase"/>
    <property type="match status" value="1"/>
</dbReference>
<evidence type="ECO:0000256" key="11">
    <source>
        <dbReference type="HAMAP-Rule" id="MF_01024"/>
    </source>
</evidence>
<sequence>MAIKLSSKSEGFEDEIRTLLGSKRETSEDVDHIVRDILKDVETRGDAAVLEYTNKFDRMAATLMGELQVTEAEIEAAVAQIPAQTLEALQLAHDRIRSHHQKQLPESYTYKDAIGVELGGIWTAVEAVGVYVPGGLASYPSSVLMNVVPAKVAGVERIVMVVPSPDNVLNPLVLAAAKMAGVSEIYRIGGAQAIGALAYGTQTVDPVSKIVGPGNAYVSAAKRRVFGTVGIDMIAGPSEILVVADKNNNPDWVAVDLLSQAEHDPVAQAILITDSTELAHDVAKAVERQLSTLPRAEVARQSWNDFGAIITVDNLDDAMVLSNRFAPEHLELCVDDPDALLPKMRNAGAVFVGRYTPEAIGDYVGGSNHVLPTARSARFSSGLSVLEFVKRTSLLRCNPENLAQIGPAAVTLAEVEGLQAHGRSVSIRLNH</sequence>
<dbReference type="AlphaFoldDB" id="A0A165YLN1"/>
<comment type="cofactor">
    <cofactor evidence="11 16">
        <name>Zn(2+)</name>
        <dbReference type="ChEBI" id="CHEBI:29105"/>
    </cofactor>
    <text evidence="11 16">Binds 1 zinc ion per subunit.</text>
</comment>
<feature type="binding site" evidence="11 14">
    <location>
        <position position="131"/>
    </location>
    <ligand>
        <name>NAD(+)</name>
        <dbReference type="ChEBI" id="CHEBI:57540"/>
    </ligand>
</feature>
<evidence type="ECO:0000256" key="16">
    <source>
        <dbReference type="PIRSR" id="PIRSR000099-4"/>
    </source>
</evidence>
<reference evidence="18 19" key="1">
    <citation type="journal article" date="2016" name="Front. Microbiol.">
        <title>Comparative Genomic Analysis Reveals a Diverse Repertoire of Genes Involved in Prokaryote-Eukaryote Interactions within the Pseudovibrio Genus.</title>
        <authorList>
            <person name="Romano S."/>
            <person name="Fernandez-Guerra A."/>
            <person name="Reen F.J."/>
            <person name="Glockner F.O."/>
            <person name="Crowley S.P."/>
            <person name="O'Sullivan O."/>
            <person name="Cotter P.D."/>
            <person name="Adams C."/>
            <person name="Dobson A.D."/>
            <person name="O'Gara F."/>
        </authorList>
    </citation>
    <scope>NUCLEOTIDE SEQUENCE [LARGE SCALE GENOMIC DNA]</scope>
    <source>
        <strain evidence="18 19">Ad2</strain>
    </source>
</reference>
<dbReference type="PROSITE" id="PS00611">
    <property type="entry name" value="HISOL_DEHYDROGENASE"/>
    <property type="match status" value="1"/>
</dbReference>
<feature type="binding site" evidence="11 15">
    <location>
        <position position="263"/>
    </location>
    <ligand>
        <name>substrate</name>
    </ligand>
</feature>
<protein>
    <recommendedName>
        <fullName evidence="3 11">Histidinol dehydrogenase</fullName>
        <shortName evidence="11">HDH</shortName>
        <ecNumber evidence="3 11">1.1.1.23</ecNumber>
    </recommendedName>
</protein>
<dbReference type="OrthoDB" id="9805269at2"/>
<dbReference type="NCBIfam" id="TIGR00069">
    <property type="entry name" value="hisD"/>
    <property type="match status" value="1"/>
</dbReference>
<comment type="catalytic activity">
    <reaction evidence="10 11">
        <text>L-histidinol + 2 NAD(+) + H2O = L-histidine + 2 NADH + 3 H(+)</text>
        <dbReference type="Rhea" id="RHEA:20641"/>
        <dbReference type="ChEBI" id="CHEBI:15377"/>
        <dbReference type="ChEBI" id="CHEBI:15378"/>
        <dbReference type="ChEBI" id="CHEBI:57540"/>
        <dbReference type="ChEBI" id="CHEBI:57595"/>
        <dbReference type="ChEBI" id="CHEBI:57699"/>
        <dbReference type="ChEBI" id="CHEBI:57945"/>
        <dbReference type="EC" id="1.1.1.23"/>
    </reaction>
</comment>
<dbReference type="FunFam" id="3.40.50.1980:FF:000001">
    <property type="entry name" value="Histidinol dehydrogenase"/>
    <property type="match status" value="1"/>
</dbReference>
<keyword evidence="7 11" id="KW-0560">Oxidoreductase</keyword>
<dbReference type="Gene3D" id="1.20.5.1300">
    <property type="match status" value="1"/>
</dbReference>
<accession>A0A165YLN1</accession>
<evidence type="ECO:0000256" key="8">
    <source>
        <dbReference type="ARBA" id="ARBA00023027"/>
    </source>
</evidence>
<comment type="caution">
    <text evidence="18">The sequence shown here is derived from an EMBL/GenBank/DDBJ whole genome shotgun (WGS) entry which is preliminary data.</text>
</comment>
<dbReference type="Pfam" id="PF00815">
    <property type="entry name" value="Histidinol_dh"/>
    <property type="match status" value="1"/>
</dbReference>
<dbReference type="SUPFAM" id="SSF53720">
    <property type="entry name" value="ALDH-like"/>
    <property type="match status" value="1"/>
</dbReference>
<evidence type="ECO:0000256" key="4">
    <source>
        <dbReference type="ARBA" id="ARBA00022605"/>
    </source>
</evidence>
<feature type="binding site" evidence="11 14">
    <location>
        <position position="215"/>
    </location>
    <ligand>
        <name>NAD(+)</name>
        <dbReference type="ChEBI" id="CHEBI:57540"/>
    </ligand>
</feature>
<comment type="function">
    <text evidence="11">Catalyzes the sequential NAD-dependent oxidations of L-histidinol to L-histidinaldehyde and then to L-histidine.</text>
</comment>
<comment type="pathway">
    <text evidence="1 11">Amino-acid biosynthesis; L-histidine biosynthesis; L-histidine from 5-phospho-alpha-D-ribose 1-diphosphate: step 9/9.</text>
</comment>
<feature type="binding site" evidence="11 16">
    <location>
        <position position="260"/>
    </location>
    <ligand>
        <name>Zn(2+)</name>
        <dbReference type="ChEBI" id="CHEBI:29105"/>
    </ligand>
</feature>
<evidence type="ECO:0000256" key="10">
    <source>
        <dbReference type="ARBA" id="ARBA00049489"/>
    </source>
</evidence>
<dbReference type="PANTHER" id="PTHR21256">
    <property type="entry name" value="HISTIDINOL DEHYDROGENASE HDH"/>
    <property type="match status" value="1"/>
</dbReference>
<evidence type="ECO:0000256" key="14">
    <source>
        <dbReference type="PIRSR" id="PIRSR000099-2"/>
    </source>
</evidence>
<evidence type="ECO:0000256" key="3">
    <source>
        <dbReference type="ARBA" id="ARBA00012965"/>
    </source>
</evidence>